<evidence type="ECO:0000313" key="1">
    <source>
        <dbReference type="EMBL" id="NWH16013.1"/>
    </source>
</evidence>
<comment type="caution">
    <text evidence="1">The sequence shown here is derived from an EMBL/GenBank/DDBJ whole genome shotgun (WGS) entry which is preliminary data.</text>
</comment>
<protein>
    <submittedName>
        <fullName evidence="1">STRN3 protein</fullName>
    </submittedName>
</protein>
<dbReference type="PANTHER" id="PTHR15653:SF3">
    <property type="entry name" value="STRIATIN-3"/>
    <property type="match status" value="1"/>
</dbReference>
<reference evidence="1" key="1">
    <citation type="submission" date="2019-10" db="EMBL/GenBank/DDBJ databases">
        <title>Bird 10,000 Genomes (B10K) Project - Family phase.</title>
        <authorList>
            <person name="Zhang G."/>
        </authorList>
    </citation>
    <scope>NUCLEOTIDE SEQUENCE</scope>
    <source>
        <strain evidence="1">B10K-DU-012-65</strain>
        <tissue evidence="1">Muscle</tissue>
    </source>
</reference>
<proteinExistence type="predicted"/>
<dbReference type="InterPro" id="IPR051488">
    <property type="entry name" value="WD_repeat_striatin"/>
</dbReference>
<feature type="non-terminal residue" evidence="1">
    <location>
        <position position="56"/>
    </location>
</feature>
<dbReference type="GO" id="GO:0070016">
    <property type="term" value="F:armadillo repeat domain binding"/>
    <property type="evidence" value="ECO:0007669"/>
    <property type="project" value="TreeGrafter"/>
</dbReference>
<dbReference type="GO" id="GO:0051721">
    <property type="term" value="F:protein phosphatase 2A binding"/>
    <property type="evidence" value="ECO:0007669"/>
    <property type="project" value="TreeGrafter"/>
</dbReference>
<gene>
    <name evidence="1" type="primary">Strn3</name>
    <name evidence="1" type="ORF">GRUAME_R05685</name>
</gene>
<dbReference type="GO" id="GO:0030425">
    <property type="term" value="C:dendrite"/>
    <property type="evidence" value="ECO:0007669"/>
    <property type="project" value="TreeGrafter"/>
</dbReference>
<dbReference type="AlphaFoldDB" id="A0A850TA16"/>
<accession>A0A850TA16</accession>
<sequence>SDETKDTEVPAVPQNSQLTWKQGRQLLRQYLQEVGYTDTILDVRSQRVRSLLGLSN</sequence>
<dbReference type="PANTHER" id="PTHR15653">
    <property type="entry name" value="STRIATIN"/>
    <property type="match status" value="1"/>
</dbReference>
<dbReference type="Proteomes" id="UP000640762">
    <property type="component" value="Unassembled WGS sequence"/>
</dbReference>
<dbReference type="EMBL" id="WEIX01000977">
    <property type="protein sequence ID" value="NWH16013.1"/>
    <property type="molecule type" value="Genomic_DNA"/>
</dbReference>
<organism evidence="1 2">
    <name type="scientific">Grus americana</name>
    <name type="common">Whooping crane</name>
    <dbReference type="NCBI Taxonomy" id="9117"/>
    <lineage>
        <taxon>Eukaryota</taxon>
        <taxon>Metazoa</taxon>
        <taxon>Chordata</taxon>
        <taxon>Craniata</taxon>
        <taxon>Vertebrata</taxon>
        <taxon>Euteleostomi</taxon>
        <taxon>Archelosauria</taxon>
        <taxon>Archosauria</taxon>
        <taxon>Dinosauria</taxon>
        <taxon>Saurischia</taxon>
        <taxon>Theropoda</taxon>
        <taxon>Coelurosauria</taxon>
        <taxon>Aves</taxon>
        <taxon>Neognathae</taxon>
        <taxon>Neoaves</taxon>
        <taxon>Gruiformes</taxon>
        <taxon>Gruidae</taxon>
        <taxon>Grus</taxon>
    </lineage>
</organism>
<feature type="non-terminal residue" evidence="1">
    <location>
        <position position="1"/>
    </location>
</feature>
<dbReference type="GO" id="GO:0044877">
    <property type="term" value="F:protein-containing complex binding"/>
    <property type="evidence" value="ECO:0007669"/>
    <property type="project" value="TreeGrafter"/>
</dbReference>
<keyword evidence="2" id="KW-1185">Reference proteome</keyword>
<name>A0A850TA16_GRUAM</name>
<dbReference type="GO" id="GO:0005516">
    <property type="term" value="F:calmodulin binding"/>
    <property type="evidence" value="ECO:0007669"/>
    <property type="project" value="TreeGrafter"/>
</dbReference>
<evidence type="ECO:0000313" key="2">
    <source>
        <dbReference type="Proteomes" id="UP000640762"/>
    </source>
</evidence>